<keyword evidence="1" id="KW-0808">Transferase</keyword>
<evidence type="ECO:0000313" key="2">
    <source>
        <dbReference type="Proteomes" id="UP000315010"/>
    </source>
</evidence>
<protein>
    <submittedName>
        <fullName evidence="1">Formyltransferase/hydrolase complex Fhc subunit C</fullName>
    </submittedName>
</protein>
<sequence>MNGWTFELKPKVEKDVDASPIHLDTFKGKAIDEVRAIPLSIGKEICSIGDLFLVKKSNQNNTIRLEGDLSHFHHIASAQQRGQTIVCGDVGDYLAAPTGARRAGMSGGRLIVSGSAGDAVGHRMRRGEIAINGSVGNLLAAHMVAGTIIVAGEVGRNCGYAMRRGTLCLSKLPDLCPKRFGKPTQFQTAFFSLMQKQWQEELQTLGSVGVDLSEITRLLDQIRETHFASVRGDFAVGGQGEMIVLRY</sequence>
<dbReference type="InterPro" id="IPR036485">
    <property type="entry name" value="Glu_synth_asu_C_sf"/>
</dbReference>
<name>A0A5C5Z050_9BACT</name>
<proteinExistence type="predicted"/>
<reference evidence="1 2" key="1">
    <citation type="submission" date="2019-02" db="EMBL/GenBank/DDBJ databases">
        <title>Deep-cultivation of Planctomycetes and their phenomic and genomic characterization uncovers novel biology.</title>
        <authorList>
            <person name="Wiegand S."/>
            <person name="Jogler M."/>
            <person name="Boedeker C."/>
            <person name="Pinto D."/>
            <person name="Vollmers J."/>
            <person name="Rivas-Marin E."/>
            <person name="Kohn T."/>
            <person name="Peeters S.H."/>
            <person name="Heuer A."/>
            <person name="Rast P."/>
            <person name="Oberbeckmann S."/>
            <person name="Bunk B."/>
            <person name="Jeske O."/>
            <person name="Meyerdierks A."/>
            <person name="Storesund J.E."/>
            <person name="Kallscheuer N."/>
            <person name="Luecker S."/>
            <person name="Lage O.M."/>
            <person name="Pohl T."/>
            <person name="Merkel B.J."/>
            <person name="Hornburger P."/>
            <person name="Mueller R.-W."/>
            <person name="Bruemmer F."/>
            <person name="Labrenz M."/>
            <person name="Spormann A.M."/>
            <person name="Op Den Camp H."/>
            <person name="Overmann J."/>
            <person name="Amann R."/>
            <person name="Jetten M.S.M."/>
            <person name="Mascher T."/>
            <person name="Medema M.H."/>
            <person name="Devos D.P."/>
            <person name="Kaster A.-K."/>
            <person name="Ovreas L."/>
            <person name="Rohde M."/>
            <person name="Galperin M.Y."/>
            <person name="Jogler C."/>
        </authorList>
    </citation>
    <scope>NUCLEOTIDE SEQUENCE [LARGE SCALE GENOMIC DNA]</scope>
    <source>
        <strain evidence="1 2">CA13</strain>
    </source>
</reference>
<dbReference type="GO" id="GO:0016491">
    <property type="term" value="F:oxidoreductase activity"/>
    <property type="evidence" value="ECO:0007669"/>
    <property type="project" value="InterPro"/>
</dbReference>
<dbReference type="GO" id="GO:0016787">
    <property type="term" value="F:hydrolase activity"/>
    <property type="evidence" value="ECO:0007669"/>
    <property type="project" value="UniProtKB-KW"/>
</dbReference>
<evidence type="ECO:0000313" key="1">
    <source>
        <dbReference type="EMBL" id="TWT80699.1"/>
    </source>
</evidence>
<accession>A0A5C5Z050</accession>
<dbReference type="SUPFAM" id="SSF69336">
    <property type="entry name" value="Alpha subunit of glutamate synthase, C-terminal domain"/>
    <property type="match status" value="1"/>
</dbReference>
<dbReference type="GO" id="GO:0016740">
    <property type="term" value="F:transferase activity"/>
    <property type="evidence" value="ECO:0007669"/>
    <property type="project" value="UniProtKB-KW"/>
</dbReference>
<keyword evidence="2" id="KW-1185">Reference proteome</keyword>
<dbReference type="PANTHER" id="PTHR39673:SF5">
    <property type="entry name" value="TUNGSTEN-CONTAINING FORMYLMETHANOFURAN DEHYDROGENASE 2 SUBUNIT C"/>
    <property type="match status" value="1"/>
</dbReference>
<gene>
    <name evidence="1" type="primary">fhcC</name>
    <name evidence="1" type="ORF">CA13_21450</name>
</gene>
<dbReference type="Proteomes" id="UP000315010">
    <property type="component" value="Unassembled WGS sequence"/>
</dbReference>
<dbReference type="OrthoDB" id="269067at2"/>
<organism evidence="1 2">
    <name type="scientific">Novipirellula herctigrandis</name>
    <dbReference type="NCBI Taxonomy" id="2527986"/>
    <lineage>
        <taxon>Bacteria</taxon>
        <taxon>Pseudomonadati</taxon>
        <taxon>Planctomycetota</taxon>
        <taxon>Planctomycetia</taxon>
        <taxon>Pirellulales</taxon>
        <taxon>Pirellulaceae</taxon>
        <taxon>Novipirellula</taxon>
    </lineage>
</organism>
<keyword evidence="1" id="KW-0378">Hydrolase</keyword>
<dbReference type="Gene3D" id="2.160.20.60">
    <property type="entry name" value="Glutamate synthase, alpha subunit, C-terminal domain"/>
    <property type="match status" value="1"/>
</dbReference>
<comment type="caution">
    <text evidence="1">The sequence shown here is derived from an EMBL/GenBank/DDBJ whole genome shotgun (WGS) entry which is preliminary data.</text>
</comment>
<dbReference type="PANTHER" id="PTHR39673">
    <property type="entry name" value="TUNGSTEN FORMYLMETHANOFURAN DEHYDROGENASE, SUBUNIT C (FWDC)"/>
    <property type="match status" value="1"/>
</dbReference>
<dbReference type="EMBL" id="SJPJ01000001">
    <property type="protein sequence ID" value="TWT80699.1"/>
    <property type="molecule type" value="Genomic_DNA"/>
</dbReference>
<dbReference type="AlphaFoldDB" id="A0A5C5Z050"/>
<dbReference type="RefSeq" id="WP_146395907.1">
    <property type="nucleotide sequence ID" value="NZ_SJPJ01000001.1"/>
</dbReference>